<protein>
    <submittedName>
        <fullName evidence="1">Uncharacterized protein</fullName>
    </submittedName>
</protein>
<sequence>MTGFTFKELLPTVNSKEWDSNWDSAPKPESKTLSSIYLLNGYNRECFKYVQNILEHLGFKDVMYVSTSHAHLPLGVPTKVDPLSKQELFAKYFKRIDSGQEIKSSLQQATVIIVDHQTIEYCITKGLQIPLLSFDIPPGSITEFSINNDGWVRVQ</sequence>
<comment type="caution">
    <text evidence="1">The sequence shown here is derived from an EMBL/GenBank/DDBJ whole genome shotgun (WGS) entry which is preliminary data.</text>
</comment>
<organism evidence="1 2">
    <name type="scientific">Boothiomyces macroporosus</name>
    <dbReference type="NCBI Taxonomy" id="261099"/>
    <lineage>
        <taxon>Eukaryota</taxon>
        <taxon>Fungi</taxon>
        <taxon>Fungi incertae sedis</taxon>
        <taxon>Chytridiomycota</taxon>
        <taxon>Chytridiomycota incertae sedis</taxon>
        <taxon>Chytridiomycetes</taxon>
        <taxon>Rhizophydiales</taxon>
        <taxon>Terramycetaceae</taxon>
        <taxon>Boothiomyces</taxon>
    </lineage>
</organism>
<gene>
    <name evidence="1" type="ORF">HK103_007628</name>
</gene>
<dbReference type="AlphaFoldDB" id="A0AAD5Y675"/>
<proteinExistence type="predicted"/>
<keyword evidence="2" id="KW-1185">Reference proteome</keyword>
<dbReference type="Proteomes" id="UP001210925">
    <property type="component" value="Unassembled WGS sequence"/>
</dbReference>
<evidence type="ECO:0000313" key="1">
    <source>
        <dbReference type="EMBL" id="KAJ3253959.1"/>
    </source>
</evidence>
<name>A0AAD5Y675_9FUNG</name>
<reference evidence="1" key="1">
    <citation type="submission" date="2020-05" db="EMBL/GenBank/DDBJ databases">
        <title>Phylogenomic resolution of chytrid fungi.</title>
        <authorList>
            <person name="Stajich J.E."/>
            <person name="Amses K."/>
            <person name="Simmons R."/>
            <person name="Seto K."/>
            <person name="Myers J."/>
            <person name="Bonds A."/>
            <person name="Quandt C.A."/>
            <person name="Barry K."/>
            <person name="Liu P."/>
            <person name="Grigoriev I."/>
            <person name="Longcore J.E."/>
            <person name="James T.Y."/>
        </authorList>
    </citation>
    <scope>NUCLEOTIDE SEQUENCE</scope>
    <source>
        <strain evidence="1">PLAUS21</strain>
    </source>
</reference>
<accession>A0AAD5Y675</accession>
<dbReference type="EMBL" id="JADGKB010000096">
    <property type="protein sequence ID" value="KAJ3253959.1"/>
    <property type="molecule type" value="Genomic_DNA"/>
</dbReference>
<evidence type="ECO:0000313" key="2">
    <source>
        <dbReference type="Proteomes" id="UP001210925"/>
    </source>
</evidence>